<keyword evidence="3" id="KW-1185">Reference proteome</keyword>
<sequence>MIIATIVACEILFWVFLLGGLAARYWLRLKRLSVWILACAPLADLVLLAVTAIDMRRGATPGLTHALAAIYIGFSVSWGHRLIAKLDNAWAVKYAGAARAPKLYGRDETVRVFKDFGLVVAGAAVTSGLVWALERMALPGVDTSGLTQAYGWMQRAVVISLIIAATYLIWPNEAPEDKTGTPPT</sequence>
<dbReference type="AlphaFoldDB" id="A0AAE3YFP0"/>
<evidence type="ECO:0000313" key="2">
    <source>
        <dbReference type="EMBL" id="MDR6891304.1"/>
    </source>
</evidence>
<accession>A0AAE3YFP0</accession>
<keyword evidence="1" id="KW-0812">Transmembrane</keyword>
<evidence type="ECO:0000313" key="3">
    <source>
        <dbReference type="Proteomes" id="UP001247307"/>
    </source>
</evidence>
<proteinExistence type="predicted"/>
<protein>
    <submittedName>
        <fullName evidence="2">Uncharacterized protein</fullName>
    </submittedName>
</protein>
<feature type="transmembrane region" description="Helical" evidence="1">
    <location>
        <begin position="32"/>
        <end position="53"/>
    </location>
</feature>
<dbReference type="EMBL" id="JAVDUI010000001">
    <property type="protein sequence ID" value="MDR6891304.1"/>
    <property type="molecule type" value="Genomic_DNA"/>
</dbReference>
<dbReference type="RefSeq" id="WP_309848940.1">
    <property type="nucleotide sequence ID" value="NZ_BAAAIU010000004.1"/>
</dbReference>
<dbReference type="Proteomes" id="UP001247307">
    <property type="component" value="Unassembled WGS sequence"/>
</dbReference>
<name>A0AAE3YFP0_9MICC</name>
<feature type="transmembrane region" description="Helical" evidence="1">
    <location>
        <begin position="112"/>
        <end position="132"/>
    </location>
</feature>
<comment type="caution">
    <text evidence="2">The sequence shown here is derived from an EMBL/GenBank/DDBJ whole genome shotgun (WGS) entry which is preliminary data.</text>
</comment>
<feature type="transmembrane region" description="Helical" evidence="1">
    <location>
        <begin position="152"/>
        <end position="170"/>
    </location>
</feature>
<organism evidence="2 3">
    <name type="scientific">Falsarthrobacter nasiphocae</name>
    <dbReference type="NCBI Taxonomy" id="189863"/>
    <lineage>
        <taxon>Bacteria</taxon>
        <taxon>Bacillati</taxon>
        <taxon>Actinomycetota</taxon>
        <taxon>Actinomycetes</taxon>
        <taxon>Micrococcales</taxon>
        <taxon>Micrococcaceae</taxon>
        <taxon>Falsarthrobacter</taxon>
    </lineage>
</organism>
<keyword evidence="1" id="KW-0472">Membrane</keyword>
<reference evidence="2" key="1">
    <citation type="submission" date="2023-07" db="EMBL/GenBank/DDBJ databases">
        <title>Sequencing the genomes of 1000 actinobacteria strains.</title>
        <authorList>
            <person name="Klenk H.-P."/>
        </authorList>
    </citation>
    <scope>NUCLEOTIDE SEQUENCE</scope>
    <source>
        <strain evidence="2">DSM 13988</strain>
    </source>
</reference>
<evidence type="ECO:0000256" key="1">
    <source>
        <dbReference type="SAM" id="Phobius"/>
    </source>
</evidence>
<gene>
    <name evidence="2" type="ORF">J2S35_000244</name>
</gene>
<keyword evidence="1" id="KW-1133">Transmembrane helix</keyword>